<dbReference type="AlphaFoldDB" id="A5CNS0"/>
<dbReference type="eggNOG" id="COG0304">
    <property type="taxonomic scope" value="Bacteria"/>
</dbReference>
<name>A5CNS0_CLAM3</name>
<dbReference type="InterPro" id="IPR014031">
    <property type="entry name" value="Ketoacyl_synth_C"/>
</dbReference>
<dbReference type="PROSITE" id="PS52004">
    <property type="entry name" value="KS3_2"/>
    <property type="match status" value="1"/>
</dbReference>
<dbReference type="SUPFAM" id="SSF53901">
    <property type="entry name" value="Thiolase-like"/>
    <property type="match status" value="2"/>
</dbReference>
<keyword evidence="6" id="KW-1185">Reference proteome</keyword>
<dbReference type="EC" id="2.3.1.41" evidence="5"/>
<dbReference type="PANTHER" id="PTHR11712">
    <property type="entry name" value="POLYKETIDE SYNTHASE-RELATED"/>
    <property type="match status" value="1"/>
</dbReference>
<dbReference type="InterPro" id="IPR016039">
    <property type="entry name" value="Thiolase-like"/>
</dbReference>
<dbReference type="SMART" id="SM00825">
    <property type="entry name" value="PKS_KS"/>
    <property type="match status" value="1"/>
</dbReference>
<evidence type="ECO:0000313" key="5">
    <source>
        <dbReference type="EMBL" id="CAN00709.1"/>
    </source>
</evidence>
<dbReference type="OrthoDB" id="9808669at2"/>
<evidence type="ECO:0000259" key="4">
    <source>
        <dbReference type="PROSITE" id="PS52004"/>
    </source>
</evidence>
<dbReference type="InterPro" id="IPR000794">
    <property type="entry name" value="Beta-ketoacyl_synthase"/>
</dbReference>
<dbReference type="GO" id="GO:0004315">
    <property type="term" value="F:3-oxoacyl-[acyl-carrier-protein] synthase activity"/>
    <property type="evidence" value="ECO:0007669"/>
    <property type="project" value="UniProtKB-EC"/>
</dbReference>
<evidence type="ECO:0000256" key="2">
    <source>
        <dbReference type="ARBA" id="ARBA00022679"/>
    </source>
</evidence>
<dbReference type="Pfam" id="PF02801">
    <property type="entry name" value="Ketoacyl-synt_C"/>
    <property type="match status" value="1"/>
</dbReference>
<comment type="similarity">
    <text evidence="1 3">Belongs to the thiolase-like superfamily. Beta-ketoacyl-ACP synthases family.</text>
</comment>
<dbReference type="Proteomes" id="UP000001564">
    <property type="component" value="Chromosome"/>
</dbReference>
<dbReference type="Gene3D" id="3.40.47.10">
    <property type="match status" value="1"/>
</dbReference>
<gene>
    <name evidence="5" type="primary">fabB</name>
    <name evidence="5" type="ordered locus">CMM_0681</name>
</gene>
<dbReference type="InterPro" id="IPR014030">
    <property type="entry name" value="Ketoacyl_synth_N"/>
</dbReference>
<feature type="domain" description="Ketosynthase family 3 (KS3)" evidence="4">
    <location>
        <begin position="3"/>
        <end position="413"/>
    </location>
</feature>
<evidence type="ECO:0000313" key="6">
    <source>
        <dbReference type="Proteomes" id="UP000001564"/>
    </source>
</evidence>
<protein>
    <submittedName>
        <fullName evidence="5">3-oxoacyl-[acyl-carrier-protein] synthase</fullName>
        <ecNumber evidence="5">2.3.1.41</ecNumber>
    </submittedName>
</protein>
<evidence type="ECO:0000256" key="1">
    <source>
        <dbReference type="ARBA" id="ARBA00008467"/>
    </source>
</evidence>
<proteinExistence type="inferred from homology"/>
<dbReference type="CDD" id="cd00834">
    <property type="entry name" value="KAS_I_II"/>
    <property type="match status" value="1"/>
</dbReference>
<dbReference type="InterPro" id="IPR020841">
    <property type="entry name" value="PKS_Beta-ketoAc_synthase_dom"/>
</dbReference>
<reference evidence="5 6" key="1">
    <citation type="journal article" date="2008" name="J. Bacteriol.">
        <title>The genome sequence of the tomato-pathogenic actinomycete Clavibacter michiganensis subsp. michiganensis NCPPB382 reveals a large island involved in pathogenicity.</title>
        <authorList>
            <person name="Gartemann K.H."/>
            <person name="Abt B."/>
            <person name="Bekel T."/>
            <person name="Burger A."/>
            <person name="Engemann J."/>
            <person name="Flugel M."/>
            <person name="Gaigalat L."/>
            <person name="Goesmann A."/>
            <person name="Grafen I."/>
            <person name="Kalinowski J."/>
            <person name="Kaup O."/>
            <person name="Kirchner O."/>
            <person name="Krause L."/>
            <person name="Linke B."/>
            <person name="McHardy A."/>
            <person name="Meyer F."/>
            <person name="Pohle S."/>
            <person name="Ruckert C."/>
            <person name="Schneiker S."/>
            <person name="Zellermann E.M."/>
            <person name="Puhler A."/>
            <person name="Eichenlaub R."/>
            <person name="Kaiser O."/>
            <person name="Bartels D."/>
        </authorList>
    </citation>
    <scope>NUCLEOTIDE SEQUENCE [LARGE SCALE GENOMIC DNA]</scope>
    <source>
        <strain evidence="5 6">NCPPB 382</strain>
    </source>
</reference>
<keyword evidence="5" id="KW-0012">Acyltransferase</keyword>
<dbReference type="NCBIfam" id="NF005589">
    <property type="entry name" value="PRK07314.1"/>
    <property type="match status" value="1"/>
</dbReference>
<sequence>MSTHRVLVTGIGAVTPLGPTMTTTWDRLLEGTSGIDRLQGIPADDLRVRIGGEVADFDPGLHLSHADIRRHDPYAWYGIAAAEEALLTSGCLRDGAMGIDQATTGVTTATGYGASKLNQDGTRVLDANGPRAVSPYLAVYGSPDVLGAHISIAHGLRGASYALSAACATGAIALGEAMRAIRHGYLSAVLVVGAEHPLNRQDISATANTRALTAEWNDDPSRASRPFDRRRSGFVMSSGATAMLLESEESARRHGRVGIAELAGYGVTTDAHHMTAPEPTGAGAVAAMRAALADGGESPDGIDHVNAHGTSTQMNDATELGAIREVFGPRATRLPITATKSMTGHLLGATGVLEAAIAALTVNRGVIPPTINLEDNEFPDYDIVTTTRRQEVRAVLSNSFGFGGHNASLLLRAVG</sequence>
<dbReference type="EMBL" id="AM711867">
    <property type="protein sequence ID" value="CAN00709.1"/>
    <property type="molecule type" value="Genomic_DNA"/>
</dbReference>
<dbReference type="GO" id="GO:0006633">
    <property type="term" value="P:fatty acid biosynthetic process"/>
    <property type="evidence" value="ECO:0007669"/>
    <property type="project" value="TreeGrafter"/>
</dbReference>
<keyword evidence="2 3" id="KW-0808">Transferase</keyword>
<dbReference type="RefSeq" id="WP_011931901.1">
    <property type="nucleotide sequence ID" value="NC_009480.1"/>
</dbReference>
<organism evidence="5 6">
    <name type="scientific">Clavibacter michiganensis subsp. michiganensis (strain NCPPB 382)</name>
    <dbReference type="NCBI Taxonomy" id="443906"/>
    <lineage>
        <taxon>Bacteria</taxon>
        <taxon>Bacillati</taxon>
        <taxon>Actinomycetota</taxon>
        <taxon>Actinomycetes</taxon>
        <taxon>Micrococcales</taxon>
        <taxon>Microbacteriaceae</taxon>
        <taxon>Clavibacter</taxon>
    </lineage>
</organism>
<dbReference type="Pfam" id="PF00109">
    <property type="entry name" value="ketoacyl-synt"/>
    <property type="match status" value="1"/>
</dbReference>
<dbReference type="KEGG" id="cmi:CMM_0681"/>
<evidence type="ECO:0000256" key="3">
    <source>
        <dbReference type="RuleBase" id="RU003694"/>
    </source>
</evidence>
<accession>A5CNS0</accession>
<dbReference type="PANTHER" id="PTHR11712:SF336">
    <property type="entry name" value="3-OXOACYL-[ACYL-CARRIER-PROTEIN] SYNTHASE, MITOCHONDRIAL"/>
    <property type="match status" value="1"/>
</dbReference>
<dbReference type="HOGENOM" id="CLU_000022_69_2_11"/>